<protein>
    <submittedName>
        <fullName evidence="2">Uncharacterized protein</fullName>
    </submittedName>
</protein>
<name>A0A8S5SN75_9CAUD</name>
<evidence type="ECO:0000313" key="2">
    <source>
        <dbReference type="EMBL" id="DAF52406.1"/>
    </source>
</evidence>
<keyword evidence="1" id="KW-0472">Membrane</keyword>
<evidence type="ECO:0000256" key="1">
    <source>
        <dbReference type="SAM" id="Phobius"/>
    </source>
</evidence>
<feature type="transmembrane region" description="Helical" evidence="1">
    <location>
        <begin position="13"/>
        <end position="31"/>
    </location>
</feature>
<keyword evidence="1" id="KW-1133">Transmembrane helix</keyword>
<sequence length="57" mass="6743">MFYYKTTIFTNKFSTPLIIINLLTVPFIFLARRTLHFSMLQVFKKCSCIQIILSSHI</sequence>
<organism evidence="2">
    <name type="scientific">Siphoviridae sp. cteZR38</name>
    <dbReference type="NCBI Taxonomy" id="2827906"/>
    <lineage>
        <taxon>Viruses</taxon>
        <taxon>Duplodnaviria</taxon>
        <taxon>Heunggongvirae</taxon>
        <taxon>Uroviricota</taxon>
        <taxon>Caudoviricetes</taxon>
    </lineage>
</organism>
<proteinExistence type="predicted"/>
<accession>A0A8S5SN75</accession>
<keyword evidence="1" id="KW-0812">Transmembrane</keyword>
<reference evidence="2" key="1">
    <citation type="journal article" date="2021" name="Proc. Natl. Acad. Sci. U.S.A.">
        <title>A Catalog of Tens of Thousands of Viruses from Human Metagenomes Reveals Hidden Associations with Chronic Diseases.</title>
        <authorList>
            <person name="Tisza M.J."/>
            <person name="Buck C.B."/>
        </authorList>
    </citation>
    <scope>NUCLEOTIDE SEQUENCE</scope>
    <source>
        <strain evidence="2">CteZR38</strain>
    </source>
</reference>
<dbReference type="EMBL" id="BK032636">
    <property type="protein sequence ID" value="DAF52406.1"/>
    <property type="molecule type" value="Genomic_DNA"/>
</dbReference>